<protein>
    <submittedName>
        <fullName evidence="1">11717_t:CDS:1</fullName>
    </submittedName>
</protein>
<keyword evidence="2" id="KW-1185">Reference proteome</keyword>
<organism evidence="1 2">
    <name type="scientific">Cetraspora pellucida</name>
    <dbReference type="NCBI Taxonomy" id="1433469"/>
    <lineage>
        <taxon>Eukaryota</taxon>
        <taxon>Fungi</taxon>
        <taxon>Fungi incertae sedis</taxon>
        <taxon>Mucoromycota</taxon>
        <taxon>Glomeromycotina</taxon>
        <taxon>Glomeromycetes</taxon>
        <taxon>Diversisporales</taxon>
        <taxon>Gigasporaceae</taxon>
        <taxon>Cetraspora</taxon>
    </lineage>
</organism>
<feature type="non-terminal residue" evidence="1">
    <location>
        <position position="1"/>
    </location>
</feature>
<sequence>YKNQIPKMSLYNAQQMQYRGRKTNDYSSNLDTYSNNTFECESDNCSNYESDIKTSIIESSIFQLSNIEKQIFNSTYLTNQVDSTCSSYSLTVFTKRQEKINDKFTQKDLLNKIHKIAFLSTRDILNNKGSLKDIHLEELADKLVIQVEQGKYKKFSVIDDISEVYRVSRVHECINRQQALRPVINIDALLGDIEAEKVKTKDVFIQICVFFVRVLYIILDCSWEEIFKKLVIATLSNNNKCSYYLLYTPTLLIDYLELKEFTELIYKLTGKKYDKFIDIELSSRNFNLRLISSAKNDCVKRIL</sequence>
<evidence type="ECO:0000313" key="1">
    <source>
        <dbReference type="EMBL" id="CAG8475012.1"/>
    </source>
</evidence>
<name>A0ACA9KI94_9GLOM</name>
<proteinExistence type="predicted"/>
<dbReference type="EMBL" id="CAJVPW010001086">
    <property type="protein sequence ID" value="CAG8475012.1"/>
    <property type="molecule type" value="Genomic_DNA"/>
</dbReference>
<dbReference type="Proteomes" id="UP000789366">
    <property type="component" value="Unassembled WGS sequence"/>
</dbReference>
<accession>A0ACA9KI94</accession>
<reference evidence="1" key="1">
    <citation type="submission" date="2021-06" db="EMBL/GenBank/DDBJ databases">
        <authorList>
            <person name="Kallberg Y."/>
            <person name="Tangrot J."/>
            <person name="Rosling A."/>
        </authorList>
    </citation>
    <scope>NUCLEOTIDE SEQUENCE</scope>
    <source>
        <strain evidence="1">28 12/20/2015</strain>
    </source>
</reference>
<gene>
    <name evidence="1" type="ORF">SPELUC_LOCUS1869</name>
</gene>
<evidence type="ECO:0000313" key="2">
    <source>
        <dbReference type="Proteomes" id="UP000789366"/>
    </source>
</evidence>
<comment type="caution">
    <text evidence="1">The sequence shown here is derived from an EMBL/GenBank/DDBJ whole genome shotgun (WGS) entry which is preliminary data.</text>
</comment>